<proteinExistence type="predicted"/>
<evidence type="ECO:0000256" key="3">
    <source>
        <dbReference type="ARBA" id="ARBA00022679"/>
    </source>
</evidence>
<reference evidence="11" key="2">
    <citation type="submission" date="2020-09" db="EMBL/GenBank/DDBJ databases">
        <authorList>
            <person name="Sun Q."/>
            <person name="Zhou Y."/>
        </authorList>
    </citation>
    <scope>NUCLEOTIDE SEQUENCE</scope>
    <source>
        <strain evidence="11">CGMCC 4.7272</strain>
    </source>
</reference>
<sequence length="478" mass="50781">MNASGDLVDGRFELLDRLGSGGMGTVWRARDTVLHREVALKAVRPDAAATEAVRERVMREARALARLSNPHVVTVHQIIDDDPHPWIVMELVPGVSLDKRLESGPLTPAEAARIGGQVLEALRAAHAAGVQHRDVKPPNILLRPDGSAVLTDFGIAALQGATALTMTGELVGSPEYIAPERIRGPSDDPASDLWSLGVVLYVCVEGVSPLRRETSLSTLAAVLESEVPPPSRSGPLTPVLEALLEREPAARPDTARLAAMLAEVAAGGTARSVQRTLTSPHLVSHRSESGGTRPHSAHVAGGADRREAQQRIPPTPNRRKRVAVSAVLVVLVAVAAALLTPRLLDRYGTDGDSDPTAGTRTSPNPTPDTTDRWIAQLHSEPVGSGTAARDAQLAKVRQSVPEAVFVRSDAYASLRPGYWVIYAPGPFADGRAALAFCSERGLTTPSTCLGRYLSNDAADFDDQCRPPAANPTGRCTRH</sequence>
<dbReference type="AlphaFoldDB" id="A0A917NW02"/>
<keyword evidence="9" id="KW-0812">Transmembrane</keyword>
<feature type="domain" description="Protein kinase" evidence="10">
    <location>
        <begin position="12"/>
        <end position="264"/>
    </location>
</feature>
<dbReference type="PROSITE" id="PS00108">
    <property type="entry name" value="PROTEIN_KINASE_ST"/>
    <property type="match status" value="1"/>
</dbReference>
<keyword evidence="9" id="KW-0472">Membrane</keyword>
<name>A0A917NW02_9ACTN</name>
<keyword evidence="2" id="KW-0723">Serine/threonine-protein kinase</keyword>
<dbReference type="CDD" id="cd14014">
    <property type="entry name" value="STKc_PknB_like"/>
    <property type="match status" value="1"/>
</dbReference>
<feature type="binding site" evidence="7">
    <location>
        <position position="41"/>
    </location>
    <ligand>
        <name>ATP</name>
        <dbReference type="ChEBI" id="CHEBI:30616"/>
    </ligand>
</feature>
<keyword evidence="3" id="KW-0808">Transferase</keyword>
<keyword evidence="9" id="KW-1133">Transmembrane helix</keyword>
<dbReference type="GO" id="GO:0004674">
    <property type="term" value="F:protein serine/threonine kinase activity"/>
    <property type="evidence" value="ECO:0007669"/>
    <property type="project" value="UniProtKB-KW"/>
</dbReference>
<dbReference type="Proteomes" id="UP000625682">
    <property type="component" value="Unassembled WGS sequence"/>
</dbReference>
<keyword evidence="6 7" id="KW-0067">ATP-binding</keyword>
<organism evidence="11 12">
    <name type="scientific">Streptomyces lacrimifluminis</name>
    <dbReference type="NCBI Taxonomy" id="1500077"/>
    <lineage>
        <taxon>Bacteria</taxon>
        <taxon>Bacillati</taxon>
        <taxon>Actinomycetota</taxon>
        <taxon>Actinomycetes</taxon>
        <taxon>Kitasatosporales</taxon>
        <taxon>Streptomycetaceae</taxon>
        <taxon>Streptomyces</taxon>
    </lineage>
</organism>
<feature type="region of interest" description="Disordered" evidence="8">
    <location>
        <begin position="345"/>
        <end position="371"/>
    </location>
</feature>
<gene>
    <name evidence="11" type="ORF">GCM10012282_28780</name>
</gene>
<keyword evidence="12" id="KW-1185">Reference proteome</keyword>
<dbReference type="InterPro" id="IPR000719">
    <property type="entry name" value="Prot_kinase_dom"/>
</dbReference>
<dbReference type="Gene3D" id="3.30.200.20">
    <property type="entry name" value="Phosphorylase Kinase, domain 1"/>
    <property type="match status" value="1"/>
</dbReference>
<evidence type="ECO:0000313" key="12">
    <source>
        <dbReference type="Proteomes" id="UP000625682"/>
    </source>
</evidence>
<comment type="caution">
    <text evidence="11">The sequence shown here is derived from an EMBL/GenBank/DDBJ whole genome shotgun (WGS) entry which is preliminary data.</text>
</comment>
<reference evidence="11" key="1">
    <citation type="journal article" date="2014" name="Int. J. Syst. Evol. Microbiol.">
        <title>Complete genome sequence of Corynebacterium casei LMG S-19264T (=DSM 44701T), isolated from a smear-ripened cheese.</title>
        <authorList>
            <consortium name="US DOE Joint Genome Institute (JGI-PGF)"/>
            <person name="Walter F."/>
            <person name="Albersmeier A."/>
            <person name="Kalinowski J."/>
            <person name="Ruckert C."/>
        </authorList>
    </citation>
    <scope>NUCLEOTIDE SEQUENCE</scope>
    <source>
        <strain evidence="11">CGMCC 4.7272</strain>
    </source>
</reference>
<evidence type="ECO:0000256" key="4">
    <source>
        <dbReference type="ARBA" id="ARBA00022741"/>
    </source>
</evidence>
<feature type="region of interest" description="Disordered" evidence="8">
    <location>
        <begin position="269"/>
        <end position="319"/>
    </location>
</feature>
<dbReference type="GO" id="GO:0005524">
    <property type="term" value="F:ATP binding"/>
    <property type="evidence" value="ECO:0007669"/>
    <property type="project" value="UniProtKB-UniRule"/>
</dbReference>
<protein>
    <recommendedName>
        <fullName evidence="1">non-specific serine/threonine protein kinase</fullName>
        <ecNumber evidence="1">2.7.11.1</ecNumber>
    </recommendedName>
</protein>
<evidence type="ECO:0000256" key="7">
    <source>
        <dbReference type="PROSITE-ProRule" id="PRU10141"/>
    </source>
</evidence>
<dbReference type="Gene3D" id="1.10.510.10">
    <property type="entry name" value="Transferase(Phosphotransferase) domain 1"/>
    <property type="match status" value="1"/>
</dbReference>
<dbReference type="SUPFAM" id="SSF56112">
    <property type="entry name" value="Protein kinase-like (PK-like)"/>
    <property type="match status" value="1"/>
</dbReference>
<evidence type="ECO:0000259" key="10">
    <source>
        <dbReference type="PROSITE" id="PS50011"/>
    </source>
</evidence>
<dbReference type="InterPro" id="IPR011009">
    <property type="entry name" value="Kinase-like_dom_sf"/>
</dbReference>
<evidence type="ECO:0000256" key="1">
    <source>
        <dbReference type="ARBA" id="ARBA00012513"/>
    </source>
</evidence>
<evidence type="ECO:0000256" key="5">
    <source>
        <dbReference type="ARBA" id="ARBA00022777"/>
    </source>
</evidence>
<keyword evidence="5 11" id="KW-0418">Kinase</keyword>
<evidence type="ECO:0000256" key="6">
    <source>
        <dbReference type="ARBA" id="ARBA00022840"/>
    </source>
</evidence>
<dbReference type="PANTHER" id="PTHR43289:SF6">
    <property type="entry name" value="SERINE_THREONINE-PROTEIN KINASE NEKL-3"/>
    <property type="match status" value="1"/>
</dbReference>
<dbReference type="EMBL" id="BMMU01000007">
    <property type="protein sequence ID" value="GGJ30470.1"/>
    <property type="molecule type" value="Genomic_DNA"/>
</dbReference>
<evidence type="ECO:0000256" key="9">
    <source>
        <dbReference type="SAM" id="Phobius"/>
    </source>
</evidence>
<dbReference type="RefSeq" id="WP_189147714.1">
    <property type="nucleotide sequence ID" value="NZ_BAABER010000008.1"/>
</dbReference>
<dbReference type="PROSITE" id="PS00107">
    <property type="entry name" value="PROTEIN_KINASE_ATP"/>
    <property type="match status" value="1"/>
</dbReference>
<feature type="transmembrane region" description="Helical" evidence="9">
    <location>
        <begin position="322"/>
        <end position="339"/>
    </location>
</feature>
<evidence type="ECO:0000256" key="8">
    <source>
        <dbReference type="SAM" id="MobiDB-lite"/>
    </source>
</evidence>
<dbReference type="InterPro" id="IPR017441">
    <property type="entry name" value="Protein_kinase_ATP_BS"/>
</dbReference>
<dbReference type="EC" id="2.7.11.1" evidence="1"/>
<accession>A0A917NW02</accession>
<dbReference type="InterPro" id="IPR008271">
    <property type="entry name" value="Ser/Thr_kinase_AS"/>
</dbReference>
<dbReference type="PROSITE" id="PS50011">
    <property type="entry name" value="PROTEIN_KINASE_DOM"/>
    <property type="match status" value="1"/>
</dbReference>
<dbReference type="Pfam" id="PF00069">
    <property type="entry name" value="Pkinase"/>
    <property type="match status" value="1"/>
</dbReference>
<feature type="compositionally biased region" description="Polar residues" evidence="8">
    <location>
        <begin position="271"/>
        <end position="281"/>
    </location>
</feature>
<dbReference type="SMART" id="SM00220">
    <property type="entry name" value="S_TKc"/>
    <property type="match status" value="1"/>
</dbReference>
<evidence type="ECO:0000256" key="2">
    <source>
        <dbReference type="ARBA" id="ARBA00022527"/>
    </source>
</evidence>
<keyword evidence="4 7" id="KW-0547">Nucleotide-binding</keyword>
<dbReference type="PANTHER" id="PTHR43289">
    <property type="entry name" value="MITOGEN-ACTIVATED PROTEIN KINASE KINASE KINASE 20-RELATED"/>
    <property type="match status" value="1"/>
</dbReference>
<evidence type="ECO:0000313" key="11">
    <source>
        <dbReference type="EMBL" id="GGJ30470.1"/>
    </source>
</evidence>